<evidence type="ECO:0000313" key="2">
    <source>
        <dbReference type="Proteomes" id="UP000326198"/>
    </source>
</evidence>
<evidence type="ECO:0000313" key="1">
    <source>
        <dbReference type="EMBL" id="KAE8379732.1"/>
    </source>
</evidence>
<name>A0A5N7BD84_9EURO</name>
<reference evidence="1 2" key="1">
    <citation type="submission" date="2019-04" db="EMBL/GenBank/DDBJ databases">
        <title>Friends and foes A comparative genomics studyof 23 Aspergillus species from section Flavi.</title>
        <authorList>
            <consortium name="DOE Joint Genome Institute"/>
            <person name="Kjaerbolling I."/>
            <person name="Vesth T."/>
            <person name="Frisvad J.C."/>
            <person name="Nybo J.L."/>
            <person name="Theobald S."/>
            <person name="Kildgaard S."/>
            <person name="Isbrandt T."/>
            <person name="Kuo A."/>
            <person name="Sato A."/>
            <person name="Lyhne E.K."/>
            <person name="Kogle M.E."/>
            <person name="Wiebenga A."/>
            <person name="Kun R.S."/>
            <person name="Lubbers R.J."/>
            <person name="Makela M.R."/>
            <person name="Barry K."/>
            <person name="Chovatia M."/>
            <person name="Clum A."/>
            <person name="Daum C."/>
            <person name="Haridas S."/>
            <person name="He G."/>
            <person name="LaButti K."/>
            <person name="Lipzen A."/>
            <person name="Mondo S."/>
            <person name="Riley R."/>
            <person name="Salamov A."/>
            <person name="Simmons B.A."/>
            <person name="Magnuson J.K."/>
            <person name="Henrissat B."/>
            <person name="Mortensen U.H."/>
            <person name="Larsen T.O."/>
            <person name="Devries R.P."/>
            <person name="Grigoriev I.V."/>
            <person name="Machida M."/>
            <person name="Baker S.E."/>
            <person name="Andersen M.R."/>
        </authorList>
    </citation>
    <scope>NUCLEOTIDE SEQUENCE [LARGE SCALE GENOMIC DNA]</scope>
    <source>
        <strain evidence="1 2">IBT 29228</strain>
    </source>
</reference>
<dbReference type="AlphaFoldDB" id="A0A5N7BD84"/>
<dbReference type="Proteomes" id="UP000326198">
    <property type="component" value="Unassembled WGS sequence"/>
</dbReference>
<gene>
    <name evidence="1" type="ORF">BDV26DRAFT_258737</name>
</gene>
<proteinExistence type="predicted"/>
<protein>
    <submittedName>
        <fullName evidence="1">Uncharacterized protein</fullName>
    </submittedName>
</protein>
<organism evidence="1 2">
    <name type="scientific">Aspergillus bertholletiae</name>
    <dbReference type="NCBI Taxonomy" id="1226010"/>
    <lineage>
        <taxon>Eukaryota</taxon>
        <taxon>Fungi</taxon>
        <taxon>Dikarya</taxon>
        <taxon>Ascomycota</taxon>
        <taxon>Pezizomycotina</taxon>
        <taxon>Eurotiomycetes</taxon>
        <taxon>Eurotiomycetidae</taxon>
        <taxon>Eurotiales</taxon>
        <taxon>Aspergillaceae</taxon>
        <taxon>Aspergillus</taxon>
        <taxon>Aspergillus subgen. Circumdati</taxon>
    </lineage>
</organism>
<accession>A0A5N7BD84</accession>
<sequence length="121" mass="13309">MEDAVPLAIVGVMSGRDLRPANDDRAAVVRRTLQYKPGISIKSGIPRRLNGVAVRKLPRLGYDLIGIDTLVVQRAQRRPRTIGTKSYTIRPRLSPSGKSETLGELLSAMLSIYRNATRLGL</sequence>
<keyword evidence="2" id="KW-1185">Reference proteome</keyword>
<dbReference type="EMBL" id="ML736190">
    <property type="protein sequence ID" value="KAE8379732.1"/>
    <property type="molecule type" value="Genomic_DNA"/>
</dbReference>